<reference evidence="9 10" key="1">
    <citation type="submission" date="2015-07" db="EMBL/GenBank/DDBJ databases">
        <title>Isolation and Genomic Characterization of a Novel Halophilic Metal-Reducing Deltaproteobacterium from the Deep Subsurface.</title>
        <authorList>
            <person name="Badalamenti J.P."/>
            <person name="Summers Z.M."/>
            <person name="Gralnick J.A."/>
            <person name="Bond D.R."/>
        </authorList>
    </citation>
    <scope>NUCLEOTIDE SEQUENCE [LARGE SCALE GENOMIC DNA]</scope>
    <source>
        <strain evidence="9 10">WTL</strain>
    </source>
</reference>
<proteinExistence type="predicted"/>
<keyword evidence="2" id="KW-0813">Transport</keyword>
<feature type="transmembrane region" description="Helical" evidence="7">
    <location>
        <begin position="12"/>
        <end position="30"/>
    </location>
</feature>
<feature type="transmembrane region" description="Helical" evidence="7">
    <location>
        <begin position="211"/>
        <end position="231"/>
    </location>
</feature>
<dbReference type="PATRIC" id="fig|1603606.3.peg.2775"/>
<keyword evidence="6 7" id="KW-0472">Membrane</keyword>
<dbReference type="GO" id="GO:1902600">
    <property type="term" value="P:proton transmembrane transport"/>
    <property type="evidence" value="ECO:0007669"/>
    <property type="project" value="InterPro"/>
</dbReference>
<dbReference type="Pfam" id="PF00999">
    <property type="entry name" value="Na_H_Exchanger"/>
    <property type="match status" value="1"/>
</dbReference>
<feature type="transmembrane region" description="Helical" evidence="7">
    <location>
        <begin position="71"/>
        <end position="94"/>
    </location>
</feature>
<evidence type="ECO:0000256" key="3">
    <source>
        <dbReference type="ARBA" id="ARBA00022692"/>
    </source>
</evidence>
<feature type="transmembrane region" description="Helical" evidence="7">
    <location>
        <begin position="298"/>
        <end position="317"/>
    </location>
</feature>
<dbReference type="PANTHER" id="PTHR32468:SF0">
    <property type="entry name" value="K(+)_H(+) ANTIPORTER 1"/>
    <property type="match status" value="1"/>
</dbReference>
<dbReference type="KEGG" id="des:DSOUD_2563"/>
<organism evidence="9 10">
    <name type="scientific">Desulfuromonas soudanensis</name>
    <dbReference type="NCBI Taxonomy" id="1603606"/>
    <lineage>
        <taxon>Bacteria</taxon>
        <taxon>Pseudomonadati</taxon>
        <taxon>Thermodesulfobacteriota</taxon>
        <taxon>Desulfuromonadia</taxon>
        <taxon>Desulfuromonadales</taxon>
        <taxon>Desulfuromonadaceae</taxon>
        <taxon>Desulfuromonas</taxon>
    </lineage>
</organism>
<dbReference type="GO" id="GO:0016020">
    <property type="term" value="C:membrane"/>
    <property type="evidence" value="ECO:0007669"/>
    <property type="project" value="UniProtKB-SubCell"/>
</dbReference>
<dbReference type="PROSITE" id="PS51094">
    <property type="entry name" value="PTS_EIIA_TYPE_2"/>
    <property type="match status" value="1"/>
</dbReference>
<evidence type="ECO:0000256" key="4">
    <source>
        <dbReference type="ARBA" id="ARBA00022989"/>
    </source>
</evidence>
<evidence type="ECO:0000256" key="6">
    <source>
        <dbReference type="ARBA" id="ARBA00023136"/>
    </source>
</evidence>
<keyword evidence="5" id="KW-0406">Ion transport</keyword>
<feature type="transmembrane region" description="Helical" evidence="7">
    <location>
        <begin position="175"/>
        <end position="199"/>
    </location>
</feature>
<dbReference type="CDD" id="cd00211">
    <property type="entry name" value="PTS_IIA_fru"/>
    <property type="match status" value="1"/>
</dbReference>
<keyword evidence="4 7" id="KW-1133">Transmembrane helix</keyword>
<feature type="transmembrane region" description="Helical" evidence="7">
    <location>
        <begin position="355"/>
        <end position="380"/>
    </location>
</feature>
<dbReference type="Gene3D" id="3.40.930.10">
    <property type="entry name" value="Mannitol-specific EII, Chain A"/>
    <property type="match status" value="1"/>
</dbReference>
<dbReference type="InterPro" id="IPR038770">
    <property type="entry name" value="Na+/solute_symporter_sf"/>
</dbReference>
<keyword evidence="3 7" id="KW-0812">Transmembrane</keyword>
<dbReference type="Pfam" id="PF00359">
    <property type="entry name" value="PTS_EIIA_2"/>
    <property type="match status" value="1"/>
</dbReference>
<evidence type="ECO:0000256" key="1">
    <source>
        <dbReference type="ARBA" id="ARBA00004141"/>
    </source>
</evidence>
<evidence type="ECO:0000313" key="10">
    <source>
        <dbReference type="Proteomes" id="UP000057158"/>
    </source>
</evidence>
<feature type="transmembrane region" description="Helical" evidence="7">
    <location>
        <begin position="386"/>
        <end position="405"/>
    </location>
</feature>
<dbReference type="InterPro" id="IPR002178">
    <property type="entry name" value="PTS_EIIA_type-2_dom"/>
</dbReference>
<feature type="transmembrane region" description="Helical" evidence="7">
    <location>
        <begin position="323"/>
        <end position="343"/>
    </location>
</feature>
<evidence type="ECO:0000259" key="8">
    <source>
        <dbReference type="PROSITE" id="PS51094"/>
    </source>
</evidence>
<evidence type="ECO:0000313" key="9">
    <source>
        <dbReference type="EMBL" id="ALC17316.1"/>
    </source>
</evidence>
<dbReference type="AlphaFoldDB" id="A0A0M4CY49"/>
<dbReference type="InterPro" id="IPR050794">
    <property type="entry name" value="CPA2_transporter"/>
</dbReference>
<feature type="domain" description="PTS EIIA type-2" evidence="8">
    <location>
        <begin position="419"/>
        <end position="562"/>
    </location>
</feature>
<gene>
    <name evidence="9" type="ORF">DSOUD_2563</name>
</gene>
<dbReference type="GO" id="GO:0015297">
    <property type="term" value="F:antiporter activity"/>
    <property type="evidence" value="ECO:0007669"/>
    <property type="project" value="InterPro"/>
</dbReference>
<dbReference type="STRING" id="1603606.DSOUD_2563"/>
<comment type="subcellular location">
    <subcellularLocation>
        <location evidence="1">Membrane</location>
        <topology evidence="1">Multi-pass membrane protein</topology>
    </subcellularLocation>
</comment>
<dbReference type="PANTHER" id="PTHR32468">
    <property type="entry name" value="CATION/H + ANTIPORTER"/>
    <property type="match status" value="1"/>
</dbReference>
<evidence type="ECO:0000256" key="7">
    <source>
        <dbReference type="SAM" id="Phobius"/>
    </source>
</evidence>
<feature type="transmembrane region" description="Helical" evidence="7">
    <location>
        <begin position="141"/>
        <end position="163"/>
    </location>
</feature>
<feature type="transmembrane region" description="Helical" evidence="7">
    <location>
        <begin position="268"/>
        <end position="286"/>
    </location>
</feature>
<dbReference type="OrthoDB" id="9793589at2"/>
<evidence type="ECO:0000256" key="2">
    <source>
        <dbReference type="ARBA" id="ARBA00022448"/>
    </source>
</evidence>
<dbReference type="InterPro" id="IPR006153">
    <property type="entry name" value="Cation/H_exchanger_TM"/>
</dbReference>
<dbReference type="InterPro" id="IPR016152">
    <property type="entry name" value="PTrfase/Anion_transptr"/>
</dbReference>
<name>A0A0M4CY49_9BACT</name>
<dbReference type="RefSeq" id="WP_053551333.1">
    <property type="nucleotide sequence ID" value="NZ_CP010802.1"/>
</dbReference>
<dbReference type="Proteomes" id="UP000057158">
    <property type="component" value="Chromosome"/>
</dbReference>
<dbReference type="Gene3D" id="1.20.1530.20">
    <property type="match status" value="1"/>
</dbReference>
<accession>A0A0M4CY49</accession>
<evidence type="ECO:0000256" key="5">
    <source>
        <dbReference type="ARBA" id="ARBA00023065"/>
    </source>
</evidence>
<protein>
    <submittedName>
        <fullName evidence="9">Kef-type K+ transport system, membrane component KefB</fullName>
    </submittedName>
</protein>
<dbReference type="SUPFAM" id="SSF55804">
    <property type="entry name" value="Phoshotransferase/anion transport protein"/>
    <property type="match status" value="1"/>
</dbReference>
<keyword evidence="10" id="KW-1185">Reference proteome</keyword>
<sequence length="564" mass="59369">MDTLSPREITGMFLALGVMLFCARLLGEISRRAGQPAVIGEILAGILLGATGLGTLAPDLFAFLFPATGGGAYVLQGLTTLSIALFLLVAGLEIDLSTVWRQGKTAVGVALFGMALPFALGFSAAWFLPGSFGYEPGAHRLAFALFLATALSISALPIIAKILMDLRIYRSDLGVTVVAAAVLNDLAGWLVFAMILGLLGTGHGNGLSLGVTVGATLAFTAAMLTVIPWLIHRILPWIQAYTSWPGGVLGFALSLALFSAAFTEWLGVHAIFGAFLAGVAIGHSSHLRERTRTTIDQFISFFFAPLFFASIGLRIDFASHFDPLLTLMIFFIAVIGKVLGSLLGGRLGGVPWREAWGIGFGMSAQGTMGIILGVLALQVGLISQRLFVSLVVIALATSLLSGPMMQRILRLKRPRRFIDFLDSGRFIRSLAATNRTAAIGELAAIAADGARLDREKVTEAVLARERIMATGLGNGVAAPHARLPGLGGPVVAVGLSPSGIDFDAPDGKPAHILCLILTPREDDGAQLEILSDLASTFYKGTMVEQALAVEGMTGFLALVRSGRD</sequence>
<feature type="transmembrane region" description="Helical" evidence="7">
    <location>
        <begin position="42"/>
        <end position="65"/>
    </location>
</feature>
<dbReference type="EMBL" id="CP010802">
    <property type="protein sequence ID" value="ALC17316.1"/>
    <property type="molecule type" value="Genomic_DNA"/>
</dbReference>
<feature type="transmembrane region" description="Helical" evidence="7">
    <location>
        <begin position="106"/>
        <end position="129"/>
    </location>
</feature>
<feature type="transmembrane region" description="Helical" evidence="7">
    <location>
        <begin position="243"/>
        <end position="262"/>
    </location>
</feature>